<feature type="transmembrane region" description="Helical" evidence="1">
    <location>
        <begin position="116"/>
        <end position="136"/>
    </location>
</feature>
<organism evidence="2 3">
    <name type="scientific">Paracoccus aestuarii</name>
    <dbReference type="NCBI Taxonomy" id="453842"/>
    <lineage>
        <taxon>Bacteria</taxon>
        <taxon>Pseudomonadati</taxon>
        <taxon>Pseudomonadota</taxon>
        <taxon>Alphaproteobacteria</taxon>
        <taxon>Rhodobacterales</taxon>
        <taxon>Paracoccaceae</taxon>
        <taxon>Paracoccus</taxon>
    </lineage>
</organism>
<feature type="transmembrane region" description="Helical" evidence="1">
    <location>
        <begin position="195"/>
        <end position="213"/>
    </location>
</feature>
<sequence>MHLSAAAVFVTAGLTYAWQTAATTGPDSLGATASLLSMPLAPPPSIPQFYLDPGNVVMWSLLIAVWAMVLLDAVGQWIDPSDTDPVRTGRPRIWPLAVLALALGATWPMLIQSPGLLTLSAGISAAAAILAARRAAGRHRPAIGFFAGWATALCSAALAAMGAERFGLSMQSVSAIAILPSALIGMAAQIWIGPSIGYSTAMIWAFCGLAISTMGSDPVIALAAILGISAMAAVLVRAAS</sequence>
<reference evidence="2 3" key="1">
    <citation type="submission" date="2018-09" db="EMBL/GenBank/DDBJ databases">
        <title>Paracoccus onubensis nov. sp. a moderate halophilic bacterium isolated from Gruta de las Maravillas (Aracena, Spain).</title>
        <authorList>
            <person name="Jurado V."/>
            <person name="Gutierrez-Patricio S."/>
            <person name="Gonzalez-Pimentel J.L."/>
            <person name="Laiz L."/>
            <person name="Saiz-Jimenez C."/>
        </authorList>
    </citation>
    <scope>NUCLEOTIDE SEQUENCE [LARGE SCALE GENOMIC DNA]</scope>
    <source>
        <strain evidence="2 3">DSM 19484</strain>
    </source>
</reference>
<gene>
    <name evidence="2" type="ORF">D3P06_07025</name>
</gene>
<evidence type="ECO:0000256" key="1">
    <source>
        <dbReference type="SAM" id="Phobius"/>
    </source>
</evidence>
<proteinExistence type="predicted"/>
<evidence type="ECO:0000313" key="2">
    <source>
        <dbReference type="EMBL" id="RJL05406.1"/>
    </source>
</evidence>
<feature type="transmembrane region" description="Helical" evidence="1">
    <location>
        <begin position="56"/>
        <end position="73"/>
    </location>
</feature>
<accession>A0A418ZY28</accession>
<keyword evidence="1" id="KW-0472">Membrane</keyword>
<keyword evidence="1" id="KW-0812">Transmembrane</keyword>
<feature type="transmembrane region" description="Helical" evidence="1">
    <location>
        <begin position="219"/>
        <end position="239"/>
    </location>
</feature>
<dbReference type="Proteomes" id="UP000285530">
    <property type="component" value="Unassembled WGS sequence"/>
</dbReference>
<feature type="transmembrane region" description="Helical" evidence="1">
    <location>
        <begin position="143"/>
        <end position="162"/>
    </location>
</feature>
<name>A0A418ZY28_9RHOB</name>
<keyword evidence="1" id="KW-1133">Transmembrane helix</keyword>
<dbReference type="EMBL" id="QZEV01000024">
    <property type="protein sequence ID" value="RJL05406.1"/>
    <property type="molecule type" value="Genomic_DNA"/>
</dbReference>
<keyword evidence="3" id="KW-1185">Reference proteome</keyword>
<comment type="caution">
    <text evidence="2">The sequence shown here is derived from an EMBL/GenBank/DDBJ whole genome shotgun (WGS) entry which is preliminary data.</text>
</comment>
<dbReference type="AlphaFoldDB" id="A0A418ZY28"/>
<protein>
    <submittedName>
        <fullName evidence="2">Uncharacterized protein</fullName>
    </submittedName>
</protein>
<evidence type="ECO:0000313" key="3">
    <source>
        <dbReference type="Proteomes" id="UP000285530"/>
    </source>
</evidence>